<reference evidence="1" key="1">
    <citation type="journal article" date="2014" name="Front. Microbiol.">
        <title>High frequency of phylogenetically diverse reductive dehalogenase-homologous genes in deep subseafloor sedimentary metagenomes.</title>
        <authorList>
            <person name="Kawai M."/>
            <person name="Futagami T."/>
            <person name="Toyoda A."/>
            <person name="Takaki Y."/>
            <person name="Nishi S."/>
            <person name="Hori S."/>
            <person name="Arai W."/>
            <person name="Tsubouchi T."/>
            <person name="Morono Y."/>
            <person name="Uchiyama I."/>
            <person name="Ito T."/>
            <person name="Fujiyama A."/>
            <person name="Inagaki F."/>
            <person name="Takami H."/>
        </authorList>
    </citation>
    <scope>NUCLEOTIDE SEQUENCE</scope>
    <source>
        <strain evidence="1">Expedition CK06-06</strain>
    </source>
</reference>
<dbReference type="EMBL" id="BARS01054380">
    <property type="protein sequence ID" value="GAG48267.1"/>
    <property type="molecule type" value="Genomic_DNA"/>
</dbReference>
<proteinExistence type="predicted"/>
<sequence length="74" mass="8406">GAIFSEDSYVPSGYMVFWNMKKVKLVSSTKRKFPGKMIPFKEPHDQDVTIGHIRWAGNLVCEEPRKFAAFTALA</sequence>
<gene>
    <name evidence="1" type="ORF">S01H1_80515</name>
</gene>
<name>X0YMT7_9ZZZZ</name>
<protein>
    <submittedName>
        <fullName evidence="1">Uncharacterized protein</fullName>
    </submittedName>
</protein>
<accession>X0YMT7</accession>
<organism evidence="1">
    <name type="scientific">marine sediment metagenome</name>
    <dbReference type="NCBI Taxonomy" id="412755"/>
    <lineage>
        <taxon>unclassified sequences</taxon>
        <taxon>metagenomes</taxon>
        <taxon>ecological metagenomes</taxon>
    </lineage>
</organism>
<feature type="non-terminal residue" evidence="1">
    <location>
        <position position="1"/>
    </location>
</feature>
<comment type="caution">
    <text evidence="1">The sequence shown here is derived from an EMBL/GenBank/DDBJ whole genome shotgun (WGS) entry which is preliminary data.</text>
</comment>
<evidence type="ECO:0000313" key="1">
    <source>
        <dbReference type="EMBL" id="GAG48267.1"/>
    </source>
</evidence>
<dbReference type="AlphaFoldDB" id="X0YMT7"/>